<reference evidence="3" key="1">
    <citation type="submission" date="2019-10" db="EMBL/GenBank/DDBJ databases">
        <title>Lacipirellula parvula gen. nov., sp. nov., representing a lineage of planctomycetes widespread in freshwater anoxic habitats, and description of the family Lacipirellulaceae.</title>
        <authorList>
            <person name="Dedysh S.N."/>
            <person name="Kulichevskaya I.S."/>
            <person name="Beletsky A.V."/>
            <person name="Rakitin A.L."/>
            <person name="Mardanov A.V."/>
            <person name="Ivanova A.A."/>
            <person name="Saltykova V.X."/>
            <person name="Rijpstra W.I.C."/>
            <person name="Sinninghe Damste J.S."/>
            <person name="Ravin N.V."/>
        </authorList>
    </citation>
    <scope>NUCLEOTIDE SEQUENCE [LARGE SCALE GENOMIC DNA]</scope>
    <source>
        <strain evidence="3">PX69</strain>
    </source>
</reference>
<organism evidence="2 3">
    <name type="scientific">Lacipirellula parvula</name>
    <dbReference type="NCBI Taxonomy" id="2650471"/>
    <lineage>
        <taxon>Bacteria</taxon>
        <taxon>Pseudomonadati</taxon>
        <taxon>Planctomycetota</taxon>
        <taxon>Planctomycetia</taxon>
        <taxon>Pirellulales</taxon>
        <taxon>Lacipirellulaceae</taxon>
        <taxon>Lacipirellula</taxon>
    </lineage>
</organism>
<evidence type="ECO:0000313" key="3">
    <source>
        <dbReference type="Proteomes" id="UP000326837"/>
    </source>
</evidence>
<dbReference type="RefSeq" id="WP_172992334.1">
    <property type="nucleotide sequence ID" value="NZ_AP021861.1"/>
</dbReference>
<feature type="region of interest" description="Disordered" evidence="1">
    <location>
        <begin position="66"/>
        <end position="99"/>
    </location>
</feature>
<dbReference type="AlphaFoldDB" id="A0A5K7XIH9"/>
<keyword evidence="3" id="KW-1185">Reference proteome</keyword>
<dbReference type="KEGG" id="lpav:PLANPX_5880"/>
<name>A0A5K7XIH9_9BACT</name>
<evidence type="ECO:0000313" key="2">
    <source>
        <dbReference type="EMBL" id="BBO36268.1"/>
    </source>
</evidence>
<protein>
    <submittedName>
        <fullName evidence="2">Uncharacterized protein</fullName>
    </submittedName>
</protein>
<dbReference type="EMBL" id="AP021861">
    <property type="protein sequence ID" value="BBO36268.1"/>
    <property type="molecule type" value="Genomic_DNA"/>
</dbReference>
<feature type="compositionally biased region" description="Low complexity" evidence="1">
    <location>
        <begin position="81"/>
        <end position="99"/>
    </location>
</feature>
<sequence>MSPDTQRQLLATLAETLALAPDVRFGQLIAHLGFLGEDSLDRGLSDLEDDELLAVLYRHRAELLARQEGDATAGPPAPSAVVSISGSEISPSPSPGVSS</sequence>
<accession>A0A5K7XIH9</accession>
<evidence type="ECO:0000256" key="1">
    <source>
        <dbReference type="SAM" id="MobiDB-lite"/>
    </source>
</evidence>
<dbReference type="Proteomes" id="UP000326837">
    <property type="component" value="Chromosome"/>
</dbReference>
<proteinExistence type="predicted"/>
<gene>
    <name evidence="2" type="ORF">PLANPX_5880</name>
</gene>